<reference evidence="2 3" key="1">
    <citation type="submission" date="2020-04" db="EMBL/GenBank/DDBJ databases">
        <title>Flammeovirga sp. SR4, a novel species isolated from seawater.</title>
        <authorList>
            <person name="Wang X."/>
        </authorList>
    </citation>
    <scope>NUCLEOTIDE SEQUENCE [LARGE SCALE GENOMIC DNA]</scope>
    <source>
        <strain evidence="2 3">ATCC 23126</strain>
    </source>
</reference>
<sequence length="77" mass="8492">MIALSLITVISAIAQDKIPITSADYGNNGIEMADVMRDNGKIYVVVAVIIALWAGMTVYLFMVDKKVSKLEKMIEEQ</sequence>
<keyword evidence="1" id="KW-1133">Transmembrane helix</keyword>
<name>A0A7X9RWH5_9BACT</name>
<dbReference type="Proteomes" id="UP000576082">
    <property type="component" value="Unassembled WGS sequence"/>
</dbReference>
<keyword evidence="3" id="KW-1185">Reference proteome</keyword>
<accession>A0A7X9RWH5</accession>
<evidence type="ECO:0000313" key="3">
    <source>
        <dbReference type="Proteomes" id="UP000576082"/>
    </source>
</evidence>
<dbReference type="Pfam" id="PF20077">
    <property type="entry name" value="CcmD_alt"/>
    <property type="match status" value="1"/>
</dbReference>
<comment type="caution">
    <text evidence="2">The sequence shown here is derived from an EMBL/GenBank/DDBJ whole genome shotgun (WGS) entry which is preliminary data.</text>
</comment>
<protein>
    <submittedName>
        <fullName evidence="2">CcmD family protein</fullName>
    </submittedName>
</protein>
<evidence type="ECO:0000256" key="1">
    <source>
        <dbReference type="SAM" id="Phobius"/>
    </source>
</evidence>
<keyword evidence="1" id="KW-0472">Membrane</keyword>
<keyword evidence="1" id="KW-0812">Transmembrane</keyword>
<evidence type="ECO:0000313" key="2">
    <source>
        <dbReference type="EMBL" id="NME69909.1"/>
    </source>
</evidence>
<organism evidence="2 3">
    <name type="scientific">Flammeovirga aprica JL-4</name>
    <dbReference type="NCBI Taxonomy" id="694437"/>
    <lineage>
        <taxon>Bacteria</taxon>
        <taxon>Pseudomonadati</taxon>
        <taxon>Bacteroidota</taxon>
        <taxon>Cytophagia</taxon>
        <taxon>Cytophagales</taxon>
        <taxon>Flammeovirgaceae</taxon>
        <taxon>Flammeovirga</taxon>
    </lineage>
</organism>
<dbReference type="AlphaFoldDB" id="A0A7X9RWH5"/>
<feature type="transmembrane region" description="Helical" evidence="1">
    <location>
        <begin position="42"/>
        <end position="63"/>
    </location>
</feature>
<dbReference type="EMBL" id="JABANE010000051">
    <property type="protein sequence ID" value="NME69909.1"/>
    <property type="molecule type" value="Genomic_DNA"/>
</dbReference>
<gene>
    <name evidence="2" type="ORF">HHU12_18190</name>
</gene>
<proteinExistence type="predicted"/>